<keyword evidence="8 12" id="KW-0482">Metalloprotease</keyword>
<dbReference type="InterPro" id="IPR014782">
    <property type="entry name" value="Peptidase_M1_dom"/>
</dbReference>
<dbReference type="GO" id="GO:0005737">
    <property type="term" value="C:cytoplasm"/>
    <property type="evidence" value="ECO:0007669"/>
    <property type="project" value="TreeGrafter"/>
</dbReference>
<proteinExistence type="inferred from homology"/>
<dbReference type="Pfam" id="PF17900">
    <property type="entry name" value="Peptidase_M1_N"/>
    <property type="match status" value="1"/>
</dbReference>
<sequence>MSLVRSVALAATILAGAATAATPEPQKPGRLPTTVVPVHYDITIDPDAAKLSFTGQETVTIQVVQPTSTIVLNAAELAIGGARLDGSTVPTKITTDEAAQTLTIGFAQPVAAGTHKLSISFSGKINQSAAGLFASDYSDERGDHRLLVTQFEPSDGRRFAPMWDEPGRKATFTLSAVTPKGLTSFSNMPIVKEEKQPGGKTLVTFAPTPKMSSYLLFLGQGDVERKSRMVGKTEIGVITRRGALDQADYALDAAARILPYYNDYFGTPYPLPKMDMIAAPGSSQFFSAMENWGAILYFDRAVLVDPTLTTESRRQDIFNVVAHEMAHQWFGDLVTMGWWDDLWLNEGFASWMAGKVSGDLNPSWNVPAQTTAQERQAAFSVDAVSSTHPIVQKISTVDQVSQAFDTITYQKGQAVIRMLEGVVGPDAFRNGVRSYMARHAYGNTVTDDLWRAISASAGRPVKPFMDTFTLQGGVPLIRAGEPVCAGGRTRIPLSQGRFALDQASKAPQRWIVPVELTTGTARATTDVSGPAAKPATVPGCGLGIINPGQLGYYRTLHAPKHFATLTGGFASLGLSDQVGLMGDSLALANSGDVGLDRYLALVGRIPAAADPLVWDTAASQLSGLDGRLEGDPAREAFRAKARALLAPQFQRVTLRATKGEAPSVSQLRETLITVLGRMGDPAVVAGVRDLVDRGVNNIPAAVREPVLGAYIYNATPEQWEAQRRAAKAEKNPNAVGTAYFRLGYVKDPALAQRALDLALGDELSVPNKAEIVSGVGAAHPALAFDWGVAHQADINRFVEASSRARYLPRLAQRSSDAALADRVAAWAAKSLPAESRQGADTAVAAIRTNARLKAAQRGPLAAWANAR</sequence>
<evidence type="ECO:0000259" key="15">
    <source>
        <dbReference type="Pfam" id="PF11838"/>
    </source>
</evidence>
<evidence type="ECO:0000259" key="16">
    <source>
        <dbReference type="Pfam" id="PF17900"/>
    </source>
</evidence>
<evidence type="ECO:0000256" key="7">
    <source>
        <dbReference type="ARBA" id="ARBA00022833"/>
    </source>
</evidence>
<keyword evidence="6 12" id="KW-0378">Hydrolase</keyword>
<keyword evidence="7 10" id="KW-0862">Zinc</keyword>
<evidence type="ECO:0000256" key="8">
    <source>
        <dbReference type="ARBA" id="ARBA00023049"/>
    </source>
</evidence>
<accession>A0A1I6K3D6</accession>
<evidence type="ECO:0000259" key="14">
    <source>
        <dbReference type="Pfam" id="PF01433"/>
    </source>
</evidence>
<evidence type="ECO:0000256" key="11">
    <source>
        <dbReference type="PIRSR" id="PIRSR634016-4"/>
    </source>
</evidence>
<dbReference type="InterPro" id="IPR042097">
    <property type="entry name" value="Aminopeptidase_N-like_N_sf"/>
</dbReference>
<dbReference type="GO" id="GO:0005615">
    <property type="term" value="C:extracellular space"/>
    <property type="evidence" value="ECO:0007669"/>
    <property type="project" value="TreeGrafter"/>
</dbReference>
<dbReference type="Gene3D" id="2.60.40.1910">
    <property type="match status" value="1"/>
</dbReference>
<dbReference type="FunFam" id="1.10.390.10:FF:000006">
    <property type="entry name" value="Puromycin-sensitive aminopeptidase"/>
    <property type="match status" value="1"/>
</dbReference>
<dbReference type="InterPro" id="IPR001930">
    <property type="entry name" value="Peptidase_M1"/>
</dbReference>
<feature type="signal peptide" evidence="13">
    <location>
        <begin position="1"/>
        <end position="20"/>
    </location>
</feature>
<keyword evidence="4 12" id="KW-0645">Protease</keyword>
<dbReference type="Gene3D" id="1.25.50.20">
    <property type="match status" value="1"/>
</dbReference>
<feature type="active site" description="Proton acceptor" evidence="9">
    <location>
        <position position="324"/>
    </location>
</feature>
<comment type="catalytic activity">
    <reaction evidence="1">
        <text>Release of an N-terminal amino acid, Xaa-|-Yaa- from a peptide, amide or arylamide. Xaa is preferably Ala, but may be most amino acids including Pro (slow action). When a terminal hydrophobic residue is followed by a prolyl residue, the two may be released as an intact Xaa-Pro dipeptide.</text>
        <dbReference type="EC" id="3.4.11.2"/>
    </reaction>
</comment>
<dbReference type="STRING" id="1166337.SAMN05192580_1287"/>
<feature type="site" description="Transition state stabilizer" evidence="11">
    <location>
        <position position="409"/>
    </location>
</feature>
<evidence type="ECO:0000256" key="13">
    <source>
        <dbReference type="SAM" id="SignalP"/>
    </source>
</evidence>
<evidence type="ECO:0000256" key="4">
    <source>
        <dbReference type="ARBA" id="ARBA00022670"/>
    </source>
</evidence>
<evidence type="ECO:0000256" key="3">
    <source>
        <dbReference type="ARBA" id="ARBA00022438"/>
    </source>
</evidence>
<evidence type="ECO:0000256" key="10">
    <source>
        <dbReference type="PIRSR" id="PIRSR634016-3"/>
    </source>
</evidence>
<evidence type="ECO:0000256" key="5">
    <source>
        <dbReference type="ARBA" id="ARBA00022723"/>
    </source>
</evidence>
<comment type="cofactor">
    <cofactor evidence="10 12">
        <name>Zn(2+)</name>
        <dbReference type="ChEBI" id="CHEBI:29105"/>
    </cofactor>
    <text evidence="10 12">Binds 1 zinc ion per subunit.</text>
</comment>
<keyword evidence="3 12" id="KW-0031">Aminopeptidase</keyword>
<feature type="binding site" evidence="10">
    <location>
        <position position="327"/>
    </location>
    <ligand>
        <name>Zn(2+)</name>
        <dbReference type="ChEBI" id="CHEBI:29105"/>
        <note>catalytic</note>
    </ligand>
</feature>
<dbReference type="GO" id="GO:0006508">
    <property type="term" value="P:proteolysis"/>
    <property type="evidence" value="ECO:0007669"/>
    <property type="project" value="UniProtKB-KW"/>
</dbReference>
<feature type="domain" description="Aminopeptidase N-like N-terminal" evidence="16">
    <location>
        <begin position="36"/>
        <end position="215"/>
    </location>
</feature>
<evidence type="ECO:0000256" key="2">
    <source>
        <dbReference type="ARBA" id="ARBA00010136"/>
    </source>
</evidence>
<keyword evidence="5 10" id="KW-0479">Metal-binding</keyword>
<dbReference type="EC" id="3.4.11.-" evidence="12"/>
<dbReference type="OrthoDB" id="100605at2"/>
<feature type="binding site" evidence="10">
    <location>
        <position position="323"/>
    </location>
    <ligand>
        <name>Zn(2+)</name>
        <dbReference type="ChEBI" id="CHEBI:29105"/>
        <note>catalytic</note>
    </ligand>
</feature>
<evidence type="ECO:0000256" key="1">
    <source>
        <dbReference type="ARBA" id="ARBA00000098"/>
    </source>
</evidence>
<dbReference type="InterPro" id="IPR024571">
    <property type="entry name" value="ERAP1-like_C_dom"/>
</dbReference>
<dbReference type="GO" id="GO:0043171">
    <property type="term" value="P:peptide catabolic process"/>
    <property type="evidence" value="ECO:0007669"/>
    <property type="project" value="TreeGrafter"/>
</dbReference>
<evidence type="ECO:0000313" key="17">
    <source>
        <dbReference type="EMBL" id="SFR85739.1"/>
    </source>
</evidence>
<dbReference type="SUPFAM" id="SSF55486">
    <property type="entry name" value="Metalloproteases ('zincins'), catalytic domain"/>
    <property type="match status" value="1"/>
</dbReference>
<dbReference type="EMBL" id="FOZG01000001">
    <property type="protein sequence ID" value="SFR85739.1"/>
    <property type="molecule type" value="Genomic_DNA"/>
</dbReference>
<dbReference type="InterPro" id="IPR050344">
    <property type="entry name" value="Peptidase_M1_aminopeptidases"/>
</dbReference>
<comment type="similarity">
    <text evidence="2 12">Belongs to the peptidase M1 family.</text>
</comment>
<protein>
    <recommendedName>
        <fullName evidence="12">Aminopeptidase</fullName>
        <ecNumber evidence="12">3.4.11.-</ecNumber>
    </recommendedName>
</protein>
<dbReference type="GO" id="GO:0016020">
    <property type="term" value="C:membrane"/>
    <property type="evidence" value="ECO:0007669"/>
    <property type="project" value="TreeGrafter"/>
</dbReference>
<dbReference type="GO" id="GO:0070006">
    <property type="term" value="F:metalloaminopeptidase activity"/>
    <property type="evidence" value="ECO:0007669"/>
    <property type="project" value="TreeGrafter"/>
</dbReference>
<dbReference type="InterPro" id="IPR045357">
    <property type="entry name" value="Aminopeptidase_N-like_N"/>
</dbReference>
<dbReference type="PANTHER" id="PTHR11533">
    <property type="entry name" value="PROTEASE M1 ZINC METALLOPROTEASE"/>
    <property type="match status" value="1"/>
</dbReference>
<dbReference type="PRINTS" id="PR00756">
    <property type="entry name" value="ALADIPTASE"/>
</dbReference>
<dbReference type="Pfam" id="PF01433">
    <property type="entry name" value="Peptidase_M1"/>
    <property type="match status" value="1"/>
</dbReference>
<dbReference type="InterPro" id="IPR034016">
    <property type="entry name" value="M1_APN-typ"/>
</dbReference>
<reference evidence="17 18" key="1">
    <citation type="submission" date="2016-10" db="EMBL/GenBank/DDBJ databases">
        <authorList>
            <person name="de Groot N.N."/>
        </authorList>
    </citation>
    <scope>NUCLEOTIDE SEQUENCE [LARGE SCALE GENOMIC DNA]</scope>
    <source>
        <strain evidence="17 18">S5-249</strain>
    </source>
</reference>
<evidence type="ECO:0000256" key="9">
    <source>
        <dbReference type="PIRSR" id="PIRSR634016-1"/>
    </source>
</evidence>
<dbReference type="GO" id="GO:0008270">
    <property type="term" value="F:zinc ion binding"/>
    <property type="evidence" value="ECO:0007669"/>
    <property type="project" value="UniProtKB-UniRule"/>
</dbReference>
<dbReference type="GO" id="GO:0016285">
    <property type="term" value="F:alanyl aminopeptidase activity"/>
    <property type="evidence" value="ECO:0007669"/>
    <property type="project" value="UniProtKB-EC"/>
</dbReference>
<evidence type="ECO:0000256" key="12">
    <source>
        <dbReference type="RuleBase" id="RU364040"/>
    </source>
</evidence>
<gene>
    <name evidence="17" type="ORF">SAMN05192580_1287</name>
</gene>
<keyword evidence="18" id="KW-1185">Reference proteome</keyword>
<dbReference type="Proteomes" id="UP000198824">
    <property type="component" value="Unassembled WGS sequence"/>
</dbReference>
<name>A0A1I6K3D6_9SPHN</name>
<dbReference type="GO" id="GO:0042277">
    <property type="term" value="F:peptide binding"/>
    <property type="evidence" value="ECO:0007669"/>
    <property type="project" value="TreeGrafter"/>
</dbReference>
<keyword evidence="13" id="KW-0732">Signal</keyword>
<dbReference type="RefSeq" id="WP_093312437.1">
    <property type="nucleotide sequence ID" value="NZ_FOZG01000001.1"/>
</dbReference>
<feature type="binding site" evidence="10">
    <location>
        <position position="346"/>
    </location>
    <ligand>
        <name>Zn(2+)</name>
        <dbReference type="ChEBI" id="CHEBI:29105"/>
        <note>catalytic</note>
    </ligand>
</feature>
<organism evidence="17 18">
    <name type="scientific">Sphingomonas jatrophae</name>
    <dbReference type="NCBI Taxonomy" id="1166337"/>
    <lineage>
        <taxon>Bacteria</taxon>
        <taxon>Pseudomonadati</taxon>
        <taxon>Pseudomonadota</taxon>
        <taxon>Alphaproteobacteria</taxon>
        <taxon>Sphingomonadales</taxon>
        <taxon>Sphingomonadaceae</taxon>
        <taxon>Sphingomonas</taxon>
    </lineage>
</organism>
<dbReference type="InterPro" id="IPR027268">
    <property type="entry name" value="Peptidase_M4/M1_CTD_sf"/>
</dbReference>
<evidence type="ECO:0000313" key="18">
    <source>
        <dbReference type="Proteomes" id="UP000198824"/>
    </source>
</evidence>
<dbReference type="PANTHER" id="PTHR11533:SF174">
    <property type="entry name" value="PUROMYCIN-SENSITIVE AMINOPEPTIDASE-RELATED"/>
    <property type="match status" value="1"/>
</dbReference>
<dbReference type="Gene3D" id="1.10.390.10">
    <property type="entry name" value="Neutral Protease Domain 2"/>
    <property type="match status" value="1"/>
</dbReference>
<dbReference type="CDD" id="cd09601">
    <property type="entry name" value="M1_APN-Q_like"/>
    <property type="match status" value="1"/>
</dbReference>
<dbReference type="Gene3D" id="2.60.40.1730">
    <property type="entry name" value="tricorn interacting facor f3 domain"/>
    <property type="match status" value="1"/>
</dbReference>
<dbReference type="Pfam" id="PF11838">
    <property type="entry name" value="ERAP1_C"/>
    <property type="match status" value="1"/>
</dbReference>
<feature type="domain" description="ERAP1-like C-terminal" evidence="15">
    <location>
        <begin position="544"/>
        <end position="847"/>
    </location>
</feature>
<feature type="domain" description="Peptidase M1 membrane alanine aminopeptidase" evidence="14">
    <location>
        <begin position="249"/>
        <end position="468"/>
    </location>
</feature>
<feature type="chain" id="PRO_5011459544" description="Aminopeptidase" evidence="13">
    <location>
        <begin position="21"/>
        <end position="867"/>
    </location>
</feature>
<dbReference type="SUPFAM" id="SSF63737">
    <property type="entry name" value="Leukotriene A4 hydrolase N-terminal domain"/>
    <property type="match status" value="1"/>
</dbReference>
<evidence type="ECO:0000256" key="6">
    <source>
        <dbReference type="ARBA" id="ARBA00022801"/>
    </source>
</evidence>
<dbReference type="AlphaFoldDB" id="A0A1I6K3D6"/>